<dbReference type="Gene3D" id="1.20.120.1630">
    <property type="match status" value="1"/>
</dbReference>
<keyword evidence="5" id="KW-0489">Methyltransferase</keyword>
<keyword evidence="2 5" id="KW-0812">Transmembrane</keyword>
<keyword evidence="7" id="KW-1185">Reference proteome</keyword>
<dbReference type="GO" id="GO:0004671">
    <property type="term" value="F:protein C-terminal S-isoprenylcysteine carboxyl O-methyltransferase activity"/>
    <property type="evidence" value="ECO:0007669"/>
    <property type="project" value="UniProtKB-EC"/>
</dbReference>
<dbReference type="AlphaFoldDB" id="A0AAW0GWP2"/>
<feature type="transmembrane region" description="Helical" evidence="5">
    <location>
        <begin position="161"/>
        <end position="183"/>
    </location>
</feature>
<keyword evidence="3 5" id="KW-1133">Transmembrane helix</keyword>
<sequence>MVPIQPSILPKLTFHFSNIFFAWIAWTPQKPPSPSEQNTFTEKPHTREYIPNFVSWFSPSFNAWVKLITVLELYLLFCNVYPNIIHQPILSFLSVTPTTLTNLTNVPPTFVLGCTLLAGGASLRGLCYWYLGKNFTFQLALRKGHTLCTGGPYSIVRHPSYTGIVLCLLGHTLCMLGPGSWWAESHAYDTSFGKFVAVLWITMVCLLLGMAFTRVSKEDVIMKDAFGSQWVEWANRTPYAMIPLLY</sequence>
<proteinExistence type="inferred from homology"/>
<evidence type="ECO:0000256" key="5">
    <source>
        <dbReference type="RuleBase" id="RU362022"/>
    </source>
</evidence>
<comment type="caution">
    <text evidence="6">The sequence shown here is derived from an EMBL/GenBank/DDBJ whole genome shotgun (WGS) entry which is preliminary data.</text>
</comment>
<dbReference type="Pfam" id="PF04140">
    <property type="entry name" value="ICMT"/>
    <property type="match status" value="1"/>
</dbReference>
<comment type="caution">
    <text evidence="5">Lacks conserved residue(s) required for the propagation of feature annotation.</text>
</comment>
<reference evidence="6 7" key="1">
    <citation type="submission" date="2022-09" db="EMBL/GenBank/DDBJ databases">
        <authorList>
            <person name="Palmer J.M."/>
        </authorList>
    </citation>
    <scope>NUCLEOTIDE SEQUENCE [LARGE SCALE GENOMIC DNA]</scope>
    <source>
        <strain evidence="6 7">DSM 7382</strain>
    </source>
</reference>
<keyword evidence="5" id="KW-0256">Endoplasmic reticulum</keyword>
<dbReference type="InterPro" id="IPR007269">
    <property type="entry name" value="ICMT_MeTrfase"/>
</dbReference>
<comment type="catalytic activity">
    <reaction evidence="5">
        <text>[protein]-C-terminal S-[(2E,6E)-farnesyl]-L-cysteine + S-adenosyl-L-methionine = [protein]-C-terminal S-[(2E,6E)-farnesyl]-L-cysteine methyl ester + S-adenosyl-L-homocysteine</text>
        <dbReference type="Rhea" id="RHEA:21672"/>
        <dbReference type="Rhea" id="RHEA-COMP:12125"/>
        <dbReference type="Rhea" id="RHEA-COMP:12126"/>
        <dbReference type="ChEBI" id="CHEBI:57856"/>
        <dbReference type="ChEBI" id="CHEBI:59789"/>
        <dbReference type="ChEBI" id="CHEBI:90510"/>
        <dbReference type="ChEBI" id="CHEBI:90511"/>
        <dbReference type="EC" id="2.1.1.100"/>
    </reaction>
</comment>
<evidence type="ECO:0000256" key="1">
    <source>
        <dbReference type="ARBA" id="ARBA00004141"/>
    </source>
</evidence>
<dbReference type="EC" id="2.1.1.100" evidence="5"/>
<protein>
    <recommendedName>
        <fullName evidence="5">Protein-S-isoprenylcysteine O-methyltransferase</fullName>
        <ecNumber evidence="5">2.1.1.100</ecNumber>
    </recommendedName>
</protein>
<dbReference type="PANTHER" id="PTHR12714">
    <property type="entry name" value="PROTEIN-S ISOPRENYLCYSTEINE O-METHYLTRANSFERASE"/>
    <property type="match status" value="1"/>
</dbReference>
<dbReference type="GO" id="GO:0032259">
    <property type="term" value="P:methylation"/>
    <property type="evidence" value="ECO:0007669"/>
    <property type="project" value="UniProtKB-KW"/>
</dbReference>
<evidence type="ECO:0000313" key="7">
    <source>
        <dbReference type="Proteomes" id="UP001385951"/>
    </source>
</evidence>
<feature type="transmembrane region" description="Helical" evidence="5">
    <location>
        <begin position="195"/>
        <end position="213"/>
    </location>
</feature>
<accession>A0AAW0GWP2</accession>
<dbReference type="Proteomes" id="UP001385951">
    <property type="component" value="Unassembled WGS sequence"/>
</dbReference>
<name>A0AAW0GWP2_9APHY</name>
<keyword evidence="5" id="KW-0808">Transferase</keyword>
<evidence type="ECO:0000256" key="2">
    <source>
        <dbReference type="ARBA" id="ARBA00022692"/>
    </source>
</evidence>
<dbReference type="PANTHER" id="PTHR12714:SF9">
    <property type="entry name" value="PROTEIN-S-ISOPRENYLCYSTEINE O-METHYLTRANSFERASE"/>
    <property type="match status" value="1"/>
</dbReference>
<evidence type="ECO:0000256" key="4">
    <source>
        <dbReference type="ARBA" id="ARBA00023136"/>
    </source>
</evidence>
<keyword evidence="5" id="KW-0949">S-adenosyl-L-methionine</keyword>
<feature type="transmembrane region" description="Helical" evidence="5">
    <location>
        <begin position="110"/>
        <end position="131"/>
    </location>
</feature>
<comment type="subcellular location">
    <subcellularLocation>
        <location evidence="5">Endoplasmic reticulum membrane</location>
        <topology evidence="5">Multi-pass membrane protein</topology>
    </subcellularLocation>
    <subcellularLocation>
        <location evidence="1">Membrane</location>
        <topology evidence="1">Multi-pass membrane protein</topology>
    </subcellularLocation>
</comment>
<dbReference type="EMBL" id="JASBNA010000003">
    <property type="protein sequence ID" value="KAK7694036.1"/>
    <property type="molecule type" value="Genomic_DNA"/>
</dbReference>
<organism evidence="6 7">
    <name type="scientific">Cerrena zonata</name>
    <dbReference type="NCBI Taxonomy" id="2478898"/>
    <lineage>
        <taxon>Eukaryota</taxon>
        <taxon>Fungi</taxon>
        <taxon>Dikarya</taxon>
        <taxon>Basidiomycota</taxon>
        <taxon>Agaricomycotina</taxon>
        <taxon>Agaricomycetes</taxon>
        <taxon>Polyporales</taxon>
        <taxon>Cerrenaceae</taxon>
        <taxon>Cerrena</taxon>
    </lineage>
</organism>
<comment type="similarity">
    <text evidence="5">Belongs to the class VI-like SAM-binding methyltransferase superfamily. Isoprenylcysteine carboxyl methyltransferase family.</text>
</comment>
<keyword evidence="4 5" id="KW-0472">Membrane</keyword>
<dbReference type="GO" id="GO:0005789">
    <property type="term" value="C:endoplasmic reticulum membrane"/>
    <property type="evidence" value="ECO:0007669"/>
    <property type="project" value="UniProtKB-SubCell"/>
</dbReference>
<gene>
    <name evidence="6" type="ORF">QCA50_003612</name>
</gene>
<evidence type="ECO:0000256" key="3">
    <source>
        <dbReference type="ARBA" id="ARBA00022989"/>
    </source>
</evidence>
<evidence type="ECO:0000313" key="6">
    <source>
        <dbReference type="EMBL" id="KAK7694036.1"/>
    </source>
</evidence>